<feature type="transmembrane region" description="Helical" evidence="2">
    <location>
        <begin position="61"/>
        <end position="81"/>
    </location>
</feature>
<feature type="compositionally biased region" description="Basic and acidic residues" evidence="1">
    <location>
        <begin position="365"/>
        <end position="388"/>
    </location>
</feature>
<dbReference type="PANTHER" id="PTHR40465">
    <property type="entry name" value="CHROMOSOME 1, WHOLE GENOME SHOTGUN SEQUENCE"/>
    <property type="match status" value="1"/>
</dbReference>
<keyword evidence="5" id="KW-1185">Reference proteome</keyword>
<dbReference type="AlphaFoldDB" id="A0A427YTU3"/>
<sequence>MVNSTVILSEYQPAYEADPGFWFGGHFLGSFFDMFLCGFMLHQKLHWMAWSGDDRRFFRFIVHWSTFWAAAMTAYTIAWTFNIFVTNFGNYTSAVDLGSMATGRTRQLTSAGQTWCHLMDAAVILSVQVSPNPLLPPSPLSFATAQRLATPPVTRHVQDQVGCGAAPYGKAADALSSLHLIEPPRWRITAHTHVTFRFASFGAVLAGKIVQGTIDNAANWTGTEQGISYCYYTWLGTTVLVDLLLTGFILFGLFRSRTGQTSTDKLVNLLIRVSVEAQLPGTIIAVAFIICQAVPGWLPMAQFFMLWHPKCYVVALLAVLNFRFALRKEMSTLIGSDTHKREDDDAIALRPRALSPNGSLRPPRSYREIMEEQERQHVEGTKNADDFA</sequence>
<dbReference type="EMBL" id="RSCD01000002">
    <property type="protein sequence ID" value="RSH94411.1"/>
    <property type="molecule type" value="Genomic_DNA"/>
</dbReference>
<dbReference type="InterPro" id="IPR045339">
    <property type="entry name" value="DUF6534"/>
</dbReference>
<dbReference type="OrthoDB" id="2562493at2759"/>
<dbReference type="Proteomes" id="UP000279259">
    <property type="component" value="Unassembled WGS sequence"/>
</dbReference>
<dbReference type="Pfam" id="PF20152">
    <property type="entry name" value="DUF6534"/>
    <property type="match status" value="1"/>
</dbReference>
<feature type="transmembrane region" description="Helical" evidence="2">
    <location>
        <begin position="275"/>
        <end position="298"/>
    </location>
</feature>
<keyword evidence="2" id="KW-0812">Transmembrane</keyword>
<accession>A0A427YTU3</accession>
<feature type="domain" description="DUF6534" evidence="3">
    <location>
        <begin position="239"/>
        <end position="323"/>
    </location>
</feature>
<evidence type="ECO:0000256" key="1">
    <source>
        <dbReference type="SAM" id="MobiDB-lite"/>
    </source>
</evidence>
<evidence type="ECO:0000313" key="5">
    <source>
        <dbReference type="Proteomes" id="UP000279259"/>
    </source>
</evidence>
<gene>
    <name evidence="4" type="ORF">EHS25_004214</name>
</gene>
<evidence type="ECO:0000256" key="2">
    <source>
        <dbReference type="SAM" id="Phobius"/>
    </source>
</evidence>
<dbReference type="PANTHER" id="PTHR40465:SF1">
    <property type="entry name" value="DUF6534 DOMAIN-CONTAINING PROTEIN"/>
    <property type="match status" value="1"/>
</dbReference>
<feature type="region of interest" description="Disordered" evidence="1">
    <location>
        <begin position="352"/>
        <end position="388"/>
    </location>
</feature>
<reference evidence="4 5" key="1">
    <citation type="submission" date="2018-11" db="EMBL/GenBank/DDBJ databases">
        <title>Genome sequence of Saitozyma podzolica DSM 27192.</title>
        <authorList>
            <person name="Aliyu H."/>
            <person name="Gorte O."/>
            <person name="Ochsenreither K."/>
        </authorList>
    </citation>
    <scope>NUCLEOTIDE SEQUENCE [LARGE SCALE GENOMIC DNA]</scope>
    <source>
        <strain evidence="4 5">DSM 27192</strain>
    </source>
</reference>
<evidence type="ECO:0000313" key="4">
    <source>
        <dbReference type="EMBL" id="RSH94411.1"/>
    </source>
</evidence>
<keyword evidence="2" id="KW-1133">Transmembrane helix</keyword>
<comment type="caution">
    <text evidence="4">The sequence shown here is derived from an EMBL/GenBank/DDBJ whole genome shotgun (WGS) entry which is preliminary data.</text>
</comment>
<feature type="transmembrane region" description="Helical" evidence="2">
    <location>
        <begin position="231"/>
        <end position="254"/>
    </location>
</feature>
<organism evidence="4 5">
    <name type="scientific">Saitozyma podzolica</name>
    <dbReference type="NCBI Taxonomy" id="1890683"/>
    <lineage>
        <taxon>Eukaryota</taxon>
        <taxon>Fungi</taxon>
        <taxon>Dikarya</taxon>
        <taxon>Basidiomycota</taxon>
        <taxon>Agaricomycotina</taxon>
        <taxon>Tremellomycetes</taxon>
        <taxon>Tremellales</taxon>
        <taxon>Trimorphomycetaceae</taxon>
        <taxon>Saitozyma</taxon>
    </lineage>
</organism>
<feature type="transmembrane region" description="Helical" evidence="2">
    <location>
        <begin position="304"/>
        <end position="326"/>
    </location>
</feature>
<evidence type="ECO:0000259" key="3">
    <source>
        <dbReference type="Pfam" id="PF20152"/>
    </source>
</evidence>
<name>A0A427YTU3_9TREE</name>
<feature type="transmembrane region" description="Helical" evidence="2">
    <location>
        <begin position="20"/>
        <end position="41"/>
    </location>
</feature>
<proteinExistence type="predicted"/>
<keyword evidence="2" id="KW-0472">Membrane</keyword>
<protein>
    <recommendedName>
        <fullName evidence="3">DUF6534 domain-containing protein</fullName>
    </recommendedName>
</protein>